<reference evidence="6" key="1">
    <citation type="submission" date="2021-04" db="EMBL/GenBank/DDBJ databases">
        <title>Phylogenetic analysis of Acidobacteriaceae.</title>
        <authorList>
            <person name="Qiu L."/>
            <person name="Zhang Q."/>
        </authorList>
    </citation>
    <scope>NUCLEOTIDE SEQUENCE</scope>
    <source>
        <strain evidence="6">DSM 25168</strain>
    </source>
</reference>
<evidence type="ECO:0000256" key="2">
    <source>
        <dbReference type="ARBA" id="ARBA00022723"/>
    </source>
</evidence>
<dbReference type="Proteomes" id="UP001059380">
    <property type="component" value="Chromosome"/>
</dbReference>
<dbReference type="GO" id="GO:0009055">
    <property type="term" value="F:electron transfer activity"/>
    <property type="evidence" value="ECO:0007669"/>
    <property type="project" value="InterPro"/>
</dbReference>
<dbReference type="InterPro" id="IPR009056">
    <property type="entry name" value="Cyt_c-like_dom"/>
</dbReference>
<dbReference type="SUPFAM" id="SSF46626">
    <property type="entry name" value="Cytochrome c"/>
    <property type="match status" value="1"/>
</dbReference>
<dbReference type="RefSeq" id="WP_260795600.1">
    <property type="nucleotide sequence ID" value="NZ_CP093313.1"/>
</dbReference>
<dbReference type="PROSITE" id="PS51007">
    <property type="entry name" value="CYTC"/>
    <property type="match status" value="1"/>
</dbReference>
<keyword evidence="1 4" id="KW-0349">Heme</keyword>
<evidence type="ECO:0000256" key="4">
    <source>
        <dbReference type="PROSITE-ProRule" id="PRU00433"/>
    </source>
</evidence>
<protein>
    <recommendedName>
        <fullName evidence="5">Cytochrome c domain-containing protein</fullName>
    </recommendedName>
</protein>
<evidence type="ECO:0000313" key="6">
    <source>
        <dbReference type="EMBL" id="UWZ85966.1"/>
    </source>
</evidence>
<sequence>MHIPRLLSGPSKPLGARLFLRALAIAAAVLVILFCASSLRAPRVQAEQESEHEREQSKIKIGFAIAPVPLNLEHKNRELVGLGSYIVNAQADCNGCHSRGPQTEYLPTGNPYLLSPPKGPYQGTQQINPQTYLGGGRDFGPVFTLNHLYSRNLTPDNTGLPEGGHTFREFLTIMRTGKDYDHVHPACTGAPDGTCLPAPFNADLLQVMPWPVQQNMTEHDLRAVYEYLSAIPCIDTVVDGAPYLRNSCS</sequence>
<gene>
    <name evidence="6" type="ORF">MOP44_08470</name>
</gene>
<dbReference type="InterPro" id="IPR036909">
    <property type="entry name" value="Cyt_c-like_dom_sf"/>
</dbReference>
<dbReference type="AlphaFoldDB" id="A0A9J7BXX5"/>
<organism evidence="6 7">
    <name type="scientific">Occallatibacter riparius</name>
    <dbReference type="NCBI Taxonomy" id="1002689"/>
    <lineage>
        <taxon>Bacteria</taxon>
        <taxon>Pseudomonadati</taxon>
        <taxon>Acidobacteriota</taxon>
        <taxon>Terriglobia</taxon>
        <taxon>Terriglobales</taxon>
        <taxon>Acidobacteriaceae</taxon>
        <taxon>Occallatibacter</taxon>
    </lineage>
</organism>
<evidence type="ECO:0000256" key="1">
    <source>
        <dbReference type="ARBA" id="ARBA00022617"/>
    </source>
</evidence>
<evidence type="ECO:0000313" key="7">
    <source>
        <dbReference type="Proteomes" id="UP001059380"/>
    </source>
</evidence>
<evidence type="ECO:0000259" key="5">
    <source>
        <dbReference type="PROSITE" id="PS51007"/>
    </source>
</evidence>
<evidence type="ECO:0000256" key="3">
    <source>
        <dbReference type="ARBA" id="ARBA00023004"/>
    </source>
</evidence>
<keyword evidence="3 4" id="KW-0408">Iron</keyword>
<dbReference type="GO" id="GO:0020037">
    <property type="term" value="F:heme binding"/>
    <property type="evidence" value="ECO:0007669"/>
    <property type="project" value="InterPro"/>
</dbReference>
<keyword evidence="7" id="KW-1185">Reference proteome</keyword>
<dbReference type="KEGG" id="orp:MOP44_08470"/>
<accession>A0A9J7BXX5</accession>
<proteinExistence type="predicted"/>
<feature type="domain" description="Cytochrome c" evidence="5">
    <location>
        <begin position="78"/>
        <end position="232"/>
    </location>
</feature>
<keyword evidence="2 4" id="KW-0479">Metal-binding</keyword>
<dbReference type="EMBL" id="CP093313">
    <property type="protein sequence ID" value="UWZ85966.1"/>
    <property type="molecule type" value="Genomic_DNA"/>
</dbReference>
<dbReference type="GO" id="GO:0046872">
    <property type="term" value="F:metal ion binding"/>
    <property type="evidence" value="ECO:0007669"/>
    <property type="project" value="UniProtKB-KW"/>
</dbReference>
<name>A0A9J7BXX5_9BACT</name>